<evidence type="ECO:0000256" key="3">
    <source>
        <dbReference type="ARBA" id="ARBA00022989"/>
    </source>
</evidence>
<dbReference type="GO" id="GO:0016020">
    <property type="term" value="C:membrane"/>
    <property type="evidence" value="ECO:0007669"/>
    <property type="project" value="InterPro"/>
</dbReference>
<dbReference type="OrthoDB" id="9763654at2"/>
<evidence type="ECO:0000313" key="5">
    <source>
        <dbReference type="EMBL" id="ORC36304.1"/>
    </source>
</evidence>
<evidence type="ECO:0000256" key="2">
    <source>
        <dbReference type="ARBA" id="ARBA00022692"/>
    </source>
</evidence>
<accession>A0A1Y1RZP2</accession>
<proteinExistence type="predicted"/>
<protein>
    <submittedName>
        <fullName evidence="5">Uncharacterized protein</fullName>
    </submittedName>
</protein>
<keyword evidence="4" id="KW-0472">Membrane</keyword>
<reference evidence="5 6" key="1">
    <citation type="submission" date="2017-03" db="EMBL/GenBank/DDBJ databases">
        <title>Draft Genome sequence of Marispirochaeta sp. strain JC444.</title>
        <authorList>
            <person name="Shivani Y."/>
            <person name="Subhash Y."/>
            <person name="Sasikala C."/>
            <person name="Ramana C."/>
        </authorList>
    </citation>
    <scope>NUCLEOTIDE SEQUENCE [LARGE SCALE GENOMIC DNA]</scope>
    <source>
        <strain evidence="5 6">JC444</strain>
    </source>
</reference>
<dbReference type="PANTHER" id="PTHR39344:SF1">
    <property type="entry name" value="UPF0182 PROTEIN SLL1060"/>
    <property type="match status" value="1"/>
</dbReference>
<dbReference type="AlphaFoldDB" id="A0A1Y1RZP2"/>
<evidence type="ECO:0000256" key="1">
    <source>
        <dbReference type="ARBA" id="ARBA00022475"/>
    </source>
</evidence>
<dbReference type="GO" id="GO:0005576">
    <property type="term" value="C:extracellular region"/>
    <property type="evidence" value="ECO:0007669"/>
    <property type="project" value="TreeGrafter"/>
</dbReference>
<gene>
    <name evidence="5" type="ORF">B4O97_06865</name>
</gene>
<keyword evidence="6" id="KW-1185">Reference proteome</keyword>
<keyword evidence="3" id="KW-1133">Transmembrane helix</keyword>
<dbReference type="EMBL" id="MWQY01000006">
    <property type="protein sequence ID" value="ORC36304.1"/>
    <property type="molecule type" value="Genomic_DNA"/>
</dbReference>
<name>A0A1Y1RZP2_9SPIO</name>
<evidence type="ECO:0000256" key="4">
    <source>
        <dbReference type="ARBA" id="ARBA00023136"/>
    </source>
</evidence>
<dbReference type="PANTHER" id="PTHR39344">
    <property type="entry name" value="UPF0182 PROTEIN SLL1060"/>
    <property type="match status" value="1"/>
</dbReference>
<keyword evidence="2" id="KW-0812">Transmembrane</keyword>
<dbReference type="InterPro" id="IPR005372">
    <property type="entry name" value="UPF0182"/>
</dbReference>
<sequence>MIRVWQRIYPELFKEKNEMPEELRQHVRYPADFLQVQGAVYARYHMRNPEVFYNQEDLWVRATEKYYDSVQPVEPYYIMWERPGSDEPEFILMLPYTPKSKQVLIGWIAGVSDPENYGDSSPTGSPRNNVYSDPSRWKRRLTRTASFPGSSRSGTSGVQMSFAAMCWSCR</sequence>
<keyword evidence="1" id="KW-1003">Cell membrane</keyword>
<dbReference type="Pfam" id="PF03699">
    <property type="entry name" value="UPF0182"/>
    <property type="match status" value="1"/>
</dbReference>
<evidence type="ECO:0000313" key="6">
    <source>
        <dbReference type="Proteomes" id="UP000192343"/>
    </source>
</evidence>
<organism evidence="5 6">
    <name type="scientific">Marispirochaeta aestuarii</name>
    <dbReference type="NCBI Taxonomy" id="1963862"/>
    <lineage>
        <taxon>Bacteria</taxon>
        <taxon>Pseudomonadati</taxon>
        <taxon>Spirochaetota</taxon>
        <taxon>Spirochaetia</taxon>
        <taxon>Spirochaetales</taxon>
        <taxon>Spirochaetaceae</taxon>
        <taxon>Marispirochaeta</taxon>
    </lineage>
</organism>
<comment type="caution">
    <text evidence="5">The sequence shown here is derived from an EMBL/GenBank/DDBJ whole genome shotgun (WGS) entry which is preliminary data.</text>
</comment>
<dbReference type="Proteomes" id="UP000192343">
    <property type="component" value="Unassembled WGS sequence"/>
</dbReference>
<dbReference type="STRING" id="1963862.B4O97_06865"/>